<keyword evidence="2" id="KW-1185">Reference proteome</keyword>
<protein>
    <submittedName>
        <fullName evidence="1">Uncharacterized protein</fullName>
    </submittedName>
</protein>
<dbReference type="EMBL" id="QCZH01000021">
    <property type="protein sequence ID" value="PWA07553.1"/>
    <property type="molecule type" value="Genomic_DNA"/>
</dbReference>
<accession>A0A2U1JRQ5</accession>
<name>A0A2U1JRQ5_9FLAO</name>
<proteinExistence type="predicted"/>
<dbReference type="RefSeq" id="WP_116764295.1">
    <property type="nucleotide sequence ID" value="NZ_QCZH01000021.1"/>
</dbReference>
<dbReference type="Proteomes" id="UP000245618">
    <property type="component" value="Unassembled WGS sequence"/>
</dbReference>
<organism evidence="1 2">
    <name type="scientific">Flavobacterium laiguense</name>
    <dbReference type="NCBI Taxonomy" id="2169409"/>
    <lineage>
        <taxon>Bacteria</taxon>
        <taxon>Pseudomonadati</taxon>
        <taxon>Bacteroidota</taxon>
        <taxon>Flavobacteriia</taxon>
        <taxon>Flavobacteriales</taxon>
        <taxon>Flavobacteriaceae</taxon>
        <taxon>Flavobacterium</taxon>
    </lineage>
</organism>
<reference evidence="1 2" key="1">
    <citation type="submission" date="2018-04" db="EMBL/GenBank/DDBJ databases">
        <title>Flavobacterium sp. nov., isolated from glacier ice.</title>
        <authorList>
            <person name="Liu Q."/>
            <person name="Xin Y.-H."/>
        </authorList>
    </citation>
    <scope>NUCLEOTIDE SEQUENCE [LARGE SCALE GENOMIC DNA]</scope>
    <source>
        <strain evidence="1 2">LB2P30</strain>
    </source>
</reference>
<dbReference type="AlphaFoldDB" id="A0A2U1JRQ5"/>
<evidence type="ECO:0000313" key="2">
    <source>
        <dbReference type="Proteomes" id="UP000245618"/>
    </source>
</evidence>
<dbReference type="OrthoDB" id="786245at2"/>
<evidence type="ECO:0000313" key="1">
    <source>
        <dbReference type="EMBL" id="PWA07553.1"/>
    </source>
</evidence>
<sequence length="523" mass="60173">MLTINQFKNVKNSFIDKNVTIDEVFSTIKNGDSNLETILAIRKLGKSSSIYQKTKTHNIPTFRFNFKFEGKATNETIIEPTGLIYIDVDDSTTIDLTNPHIYACWKSLSETGLGILVKVDGLSLNNFKDTYHGIGNMLGIPMDLGACKATQQNVLTYDANLYHNNESLTFQAINKKVSFTPIQEGEKRERLITVNDTFLQSDKIRFNNIDDYFKGTDGDYIVFDKKKNLCIPFIPKRIEVGQRNRTMFGVLSQYALLNPTKEIGFLMACANEINKHFTQKYDPEKIQSIVAGVIKKRKEGTLETYLNKERRILFNPNKKISKEEKQKMTAVLMGKIKTDKTQKSINDTIEDWNFQSDGKITQEKITKKLNKSLATIKRNWSPFKELVSELNNSSKEDLMIKDKLIVSAKEDSPEVLKIDSKTVIDNQIENIQSLPPHHKELITKQVPTIINSTISVERFIHNCKYKFGSYVADKRFDTLKKDLEEIWNLKFMNEVTEEIRNYINSQIDYSNENGSYIKLQLLK</sequence>
<comment type="caution">
    <text evidence="1">The sequence shown here is derived from an EMBL/GenBank/DDBJ whole genome shotgun (WGS) entry which is preliminary data.</text>
</comment>
<gene>
    <name evidence="1" type="ORF">DB891_14470</name>
</gene>